<evidence type="ECO:0000313" key="2">
    <source>
        <dbReference type="EMBL" id="TFC52361.1"/>
    </source>
</evidence>
<feature type="transmembrane region" description="Helical" evidence="1">
    <location>
        <begin position="7"/>
        <end position="30"/>
    </location>
</feature>
<accession>A0AAQ2C8N7</accession>
<keyword evidence="3" id="KW-1185">Reference proteome</keyword>
<feature type="transmembrane region" description="Helical" evidence="1">
    <location>
        <begin position="97"/>
        <end position="118"/>
    </location>
</feature>
<feature type="transmembrane region" description="Helical" evidence="1">
    <location>
        <begin position="36"/>
        <end position="59"/>
    </location>
</feature>
<evidence type="ECO:0000256" key="1">
    <source>
        <dbReference type="SAM" id="Phobius"/>
    </source>
</evidence>
<dbReference type="EMBL" id="SOFY01000010">
    <property type="protein sequence ID" value="TFC52361.1"/>
    <property type="molecule type" value="Genomic_DNA"/>
</dbReference>
<proteinExistence type="predicted"/>
<evidence type="ECO:0000313" key="3">
    <source>
        <dbReference type="Proteomes" id="UP000297403"/>
    </source>
</evidence>
<dbReference type="RefSeq" id="WP_134368267.1">
    <property type="nucleotide sequence ID" value="NZ_SOFY01000010.1"/>
</dbReference>
<protein>
    <submittedName>
        <fullName evidence="2">MFS transporter</fullName>
    </submittedName>
</protein>
<dbReference type="Proteomes" id="UP000297403">
    <property type="component" value="Unassembled WGS sequence"/>
</dbReference>
<keyword evidence="1" id="KW-1133">Transmembrane helix</keyword>
<keyword evidence="1" id="KW-0472">Membrane</keyword>
<dbReference type="AlphaFoldDB" id="A0AAQ2C8N7"/>
<gene>
    <name evidence="2" type="ORF">E3O49_01535</name>
</gene>
<organism evidence="2 3">
    <name type="scientific">Cryobacterium shii</name>
    <dbReference type="NCBI Taxonomy" id="1259235"/>
    <lineage>
        <taxon>Bacteria</taxon>
        <taxon>Bacillati</taxon>
        <taxon>Actinomycetota</taxon>
        <taxon>Actinomycetes</taxon>
        <taxon>Micrococcales</taxon>
        <taxon>Microbacteriaceae</taxon>
        <taxon>Cryobacterium</taxon>
    </lineage>
</organism>
<comment type="caution">
    <text evidence="2">The sequence shown here is derived from an EMBL/GenBank/DDBJ whole genome shotgun (WGS) entry which is preliminary data.</text>
</comment>
<feature type="transmembrane region" description="Helical" evidence="1">
    <location>
        <begin position="71"/>
        <end position="91"/>
    </location>
</feature>
<keyword evidence="1" id="KW-0812">Transmembrane</keyword>
<reference evidence="2 3" key="1">
    <citation type="submission" date="2019-03" db="EMBL/GenBank/DDBJ databases">
        <title>Genomics of glacier-inhabiting Cryobacterium strains.</title>
        <authorList>
            <person name="Liu Q."/>
            <person name="Xin Y.-H."/>
        </authorList>
    </citation>
    <scope>NUCLEOTIDE SEQUENCE [LARGE SCALE GENOMIC DNA]</scope>
    <source>
        <strain evidence="3">TMT1-22</strain>
    </source>
</reference>
<sequence length="162" mass="17764">MFVRRVFFYWQFIAVLALPAWLMIGASIYGTGGWDVVGSFFSGLFIGLGLLAVSLLFYARKEVRTTRAVSWADVGFLTLWHGLIVAMGFSYTWAPGLAALVILVGIGVFWFAIWELVAAARKSVQAMMILVDETARGGLVPGDLPPTELPPVIIVREKPPES</sequence>
<name>A0AAQ2C8N7_9MICO</name>